<dbReference type="Gene3D" id="1.25.40.10">
    <property type="entry name" value="Tetratricopeptide repeat domain"/>
    <property type="match status" value="1"/>
</dbReference>
<dbReference type="PANTHER" id="PTHR13891:SF1">
    <property type="entry name" value="CYTOCHROME C OXIDASE ASSEMBLY FACTOR 7"/>
    <property type="match status" value="1"/>
</dbReference>
<dbReference type="PANTHER" id="PTHR13891">
    <property type="entry name" value="CYTOCHROME C OXIDASE ASSEMBLY FACTOR 7"/>
    <property type="match status" value="1"/>
</dbReference>
<name>A0A0X3PWA8_SCHSO</name>
<dbReference type="EMBL" id="GEEE01007286">
    <property type="protein sequence ID" value="JAP55939.1"/>
    <property type="molecule type" value="Transcribed_RNA"/>
</dbReference>
<accession>A0A0X3PWA8</accession>
<gene>
    <name evidence="1" type="ORF">TR147513</name>
</gene>
<sequence length="252" mass="28577">MSFGPNDSGILSFKSEAETQEYLDELGLRFKYACTKEKDPIQCHSFGLWLETFKHKWVEAESIYRDNCFARRFPESCTKYAFFKLFGGEGITRDKQLAFEALKFGCHVAGDARCCQTAGEQLLDGVMPDNENFDQAGEFFKLGSQRGLPVSSYYLGSLYYAKATRQRAADVHQSGSIRQPRSEAELQLRKNALQYWITACEQHHELACRNVARAYHIGDTVEKNEEMSAKYMKLADNVSDNNPEGHSTDAKA</sequence>
<dbReference type="SUPFAM" id="SSF81901">
    <property type="entry name" value="HCP-like"/>
    <property type="match status" value="1"/>
</dbReference>
<organism evidence="1">
    <name type="scientific">Schistocephalus solidus</name>
    <name type="common">Tapeworm</name>
    <dbReference type="NCBI Taxonomy" id="70667"/>
    <lineage>
        <taxon>Eukaryota</taxon>
        <taxon>Metazoa</taxon>
        <taxon>Spiralia</taxon>
        <taxon>Lophotrochozoa</taxon>
        <taxon>Platyhelminthes</taxon>
        <taxon>Cestoda</taxon>
        <taxon>Eucestoda</taxon>
        <taxon>Diphyllobothriidea</taxon>
        <taxon>Diphyllobothriidae</taxon>
        <taxon>Schistocephalus</taxon>
    </lineage>
</organism>
<dbReference type="AlphaFoldDB" id="A0A0X3PWA8"/>
<dbReference type="InterPro" id="IPR040239">
    <property type="entry name" value="HcpB-like"/>
</dbReference>
<protein>
    <submittedName>
        <fullName evidence="1">Uncharacterized protein</fullName>
    </submittedName>
</protein>
<reference evidence="1" key="1">
    <citation type="submission" date="2016-01" db="EMBL/GenBank/DDBJ databases">
        <title>Reference transcriptome for the parasite Schistocephalus solidus: insights into the molecular evolution of parasitism.</title>
        <authorList>
            <person name="Hebert F.O."/>
            <person name="Grambauer S."/>
            <person name="Barber I."/>
            <person name="Landry C.R."/>
            <person name="Aubin-Horth N."/>
        </authorList>
    </citation>
    <scope>NUCLEOTIDE SEQUENCE</scope>
</reference>
<proteinExistence type="predicted"/>
<evidence type="ECO:0000313" key="1">
    <source>
        <dbReference type="EMBL" id="JAP55939.1"/>
    </source>
</evidence>
<dbReference type="GO" id="GO:0005758">
    <property type="term" value="C:mitochondrial intermembrane space"/>
    <property type="evidence" value="ECO:0007669"/>
    <property type="project" value="TreeGrafter"/>
</dbReference>
<dbReference type="InterPro" id="IPR011990">
    <property type="entry name" value="TPR-like_helical_dom_sf"/>
</dbReference>